<sequence>MIVLNVLLIVAAILVAIPAAMFSVEVLLAVLFGRKTPVINDTSKVPSFAVLIPAHNEQTVIAKTLATLLPTIPAQGRVIVVADNCSDATAAIARECGAIAVERFDTTRRGKGWALDFGIESLSVAPPEVVVFLDADCCVDEHTATRLAVAAQSSGCPVQGLNLCDPDPNGGALQAVSGLAFRFKNLVRPLGLTKLAGMTHLTGTGMALPWARINRAQVASSNVVEDMQLGIDLAVAGFRTKFLPTARVNSPLPQQRAAAKTQRTRWEHGHLRTLMTQVPRLFARACATRRCDLFLLALDLAIPPLSLLVMMTVAFTLLATVAALFGGSPIAAAIAGTALLSIVSSVVLGWAVFCRQQIPLRALVLAPLYALWKVPLYVAFLWRRQQQWVRTARDSAA</sequence>
<dbReference type="InterPro" id="IPR029044">
    <property type="entry name" value="Nucleotide-diphossugar_trans"/>
</dbReference>
<protein>
    <submittedName>
        <fullName evidence="5">N-glycosyltransferase</fullName>
    </submittedName>
</protein>
<dbReference type="CDD" id="cd06438">
    <property type="entry name" value="EpsO_like"/>
    <property type="match status" value="1"/>
</dbReference>
<dbReference type="RefSeq" id="WP_202921776.1">
    <property type="nucleotide sequence ID" value="NZ_CP036274.1"/>
</dbReference>
<evidence type="ECO:0000313" key="5">
    <source>
        <dbReference type="EMBL" id="QDU27343.1"/>
    </source>
</evidence>
<dbReference type="KEGG" id="aagg:ETAA8_24300"/>
<dbReference type="Proteomes" id="UP000315017">
    <property type="component" value="Chromosome"/>
</dbReference>
<keyword evidence="6" id="KW-1185">Reference proteome</keyword>
<keyword evidence="4" id="KW-0812">Transmembrane</keyword>
<comment type="similarity">
    <text evidence="1">Belongs to the glycosyltransferase 2 family.</text>
</comment>
<organism evidence="5 6">
    <name type="scientific">Anatilimnocola aggregata</name>
    <dbReference type="NCBI Taxonomy" id="2528021"/>
    <lineage>
        <taxon>Bacteria</taxon>
        <taxon>Pseudomonadati</taxon>
        <taxon>Planctomycetota</taxon>
        <taxon>Planctomycetia</taxon>
        <taxon>Pirellulales</taxon>
        <taxon>Pirellulaceae</taxon>
        <taxon>Anatilimnocola</taxon>
    </lineage>
</organism>
<dbReference type="Gene3D" id="3.90.550.10">
    <property type="entry name" value="Spore Coat Polysaccharide Biosynthesis Protein SpsA, Chain A"/>
    <property type="match status" value="1"/>
</dbReference>
<evidence type="ECO:0000256" key="3">
    <source>
        <dbReference type="ARBA" id="ARBA00022679"/>
    </source>
</evidence>
<keyword evidence="4" id="KW-1133">Transmembrane helix</keyword>
<dbReference type="GO" id="GO:0016757">
    <property type="term" value="F:glycosyltransferase activity"/>
    <property type="evidence" value="ECO:0007669"/>
    <property type="project" value="UniProtKB-KW"/>
</dbReference>
<reference evidence="5 6" key="1">
    <citation type="submission" date="2019-02" db="EMBL/GenBank/DDBJ databases">
        <title>Deep-cultivation of Planctomycetes and their phenomic and genomic characterization uncovers novel biology.</title>
        <authorList>
            <person name="Wiegand S."/>
            <person name="Jogler M."/>
            <person name="Boedeker C."/>
            <person name="Pinto D."/>
            <person name="Vollmers J."/>
            <person name="Rivas-Marin E."/>
            <person name="Kohn T."/>
            <person name="Peeters S.H."/>
            <person name="Heuer A."/>
            <person name="Rast P."/>
            <person name="Oberbeckmann S."/>
            <person name="Bunk B."/>
            <person name="Jeske O."/>
            <person name="Meyerdierks A."/>
            <person name="Storesund J.E."/>
            <person name="Kallscheuer N."/>
            <person name="Luecker S."/>
            <person name="Lage O.M."/>
            <person name="Pohl T."/>
            <person name="Merkel B.J."/>
            <person name="Hornburger P."/>
            <person name="Mueller R.-W."/>
            <person name="Bruemmer F."/>
            <person name="Labrenz M."/>
            <person name="Spormann A.M."/>
            <person name="Op den Camp H."/>
            <person name="Overmann J."/>
            <person name="Amann R."/>
            <person name="Jetten M.S.M."/>
            <person name="Mascher T."/>
            <person name="Medema M.H."/>
            <person name="Devos D.P."/>
            <person name="Kaster A.-K."/>
            <person name="Ovreas L."/>
            <person name="Rohde M."/>
            <person name="Galperin M.Y."/>
            <person name="Jogler C."/>
        </authorList>
    </citation>
    <scope>NUCLEOTIDE SEQUENCE [LARGE SCALE GENOMIC DNA]</scope>
    <source>
        <strain evidence="5 6">ETA_A8</strain>
    </source>
</reference>
<feature type="transmembrane region" description="Helical" evidence="4">
    <location>
        <begin position="330"/>
        <end position="353"/>
    </location>
</feature>
<name>A0A517YAT5_9BACT</name>
<proteinExistence type="inferred from homology"/>
<keyword evidence="4" id="KW-0472">Membrane</keyword>
<keyword evidence="3 5" id="KW-0808">Transferase</keyword>
<feature type="transmembrane region" description="Helical" evidence="4">
    <location>
        <begin position="360"/>
        <end position="382"/>
    </location>
</feature>
<dbReference type="PANTHER" id="PTHR43630">
    <property type="entry name" value="POLY-BETA-1,6-N-ACETYL-D-GLUCOSAMINE SYNTHASE"/>
    <property type="match status" value="1"/>
</dbReference>
<accession>A0A517YAT5</accession>
<evidence type="ECO:0000313" key="6">
    <source>
        <dbReference type="Proteomes" id="UP000315017"/>
    </source>
</evidence>
<dbReference type="PANTHER" id="PTHR43630:SF1">
    <property type="entry name" value="POLY-BETA-1,6-N-ACETYL-D-GLUCOSAMINE SYNTHASE"/>
    <property type="match status" value="1"/>
</dbReference>
<keyword evidence="2" id="KW-0328">Glycosyltransferase</keyword>
<evidence type="ECO:0000256" key="1">
    <source>
        <dbReference type="ARBA" id="ARBA00006739"/>
    </source>
</evidence>
<evidence type="ECO:0000256" key="2">
    <source>
        <dbReference type="ARBA" id="ARBA00022676"/>
    </source>
</evidence>
<feature type="transmembrane region" description="Helical" evidence="4">
    <location>
        <begin position="6"/>
        <end position="32"/>
    </location>
</feature>
<feature type="transmembrane region" description="Helical" evidence="4">
    <location>
        <begin position="293"/>
        <end position="324"/>
    </location>
</feature>
<dbReference type="AlphaFoldDB" id="A0A517YAT5"/>
<gene>
    <name evidence="5" type="ORF">ETAA8_24300</name>
</gene>
<dbReference type="SUPFAM" id="SSF53448">
    <property type="entry name" value="Nucleotide-diphospho-sugar transferases"/>
    <property type="match status" value="1"/>
</dbReference>
<dbReference type="Pfam" id="PF13641">
    <property type="entry name" value="Glyco_tranf_2_3"/>
    <property type="match status" value="1"/>
</dbReference>
<evidence type="ECO:0000256" key="4">
    <source>
        <dbReference type="SAM" id="Phobius"/>
    </source>
</evidence>
<dbReference type="EMBL" id="CP036274">
    <property type="protein sequence ID" value="QDU27343.1"/>
    <property type="molecule type" value="Genomic_DNA"/>
</dbReference>